<keyword evidence="4 6" id="KW-0067">ATP-binding</keyword>
<dbReference type="RefSeq" id="WP_075836240.1">
    <property type="nucleotide sequence ID" value="NZ_MSTI01000156.1"/>
</dbReference>
<evidence type="ECO:0000256" key="2">
    <source>
        <dbReference type="ARBA" id="ARBA00022737"/>
    </source>
</evidence>
<dbReference type="PROSITE" id="PS50893">
    <property type="entry name" value="ABC_TRANSPORTER_2"/>
    <property type="match status" value="2"/>
</dbReference>
<dbReference type="CDD" id="cd03216">
    <property type="entry name" value="ABC_Carb_Monos_I"/>
    <property type="match status" value="1"/>
</dbReference>
<protein>
    <submittedName>
        <fullName evidence="6">Ribose ABC transport system, ATP-binding protein RbsA</fullName>
    </submittedName>
</protein>
<keyword evidence="2" id="KW-0677">Repeat</keyword>
<proteinExistence type="predicted"/>
<dbReference type="InterPro" id="IPR003439">
    <property type="entry name" value="ABC_transporter-like_ATP-bd"/>
</dbReference>
<dbReference type="InterPro" id="IPR017871">
    <property type="entry name" value="ABC_transporter-like_CS"/>
</dbReference>
<keyword evidence="3" id="KW-0547">Nucleotide-binding</keyword>
<dbReference type="CDD" id="cd03215">
    <property type="entry name" value="ABC_Carb_Monos_II"/>
    <property type="match status" value="1"/>
</dbReference>
<dbReference type="STRING" id="249408.BOO71_0013036"/>
<dbReference type="AlphaFoldDB" id="A0A1U7NSX2"/>
<organism evidence="6 7">
    <name type="scientific">Deinococcus marmoris</name>
    <dbReference type="NCBI Taxonomy" id="249408"/>
    <lineage>
        <taxon>Bacteria</taxon>
        <taxon>Thermotogati</taxon>
        <taxon>Deinococcota</taxon>
        <taxon>Deinococci</taxon>
        <taxon>Deinococcales</taxon>
        <taxon>Deinococcaceae</taxon>
        <taxon>Deinococcus</taxon>
    </lineage>
</organism>
<dbReference type="Pfam" id="PF00005">
    <property type="entry name" value="ABC_tran"/>
    <property type="match status" value="2"/>
</dbReference>
<evidence type="ECO:0000259" key="5">
    <source>
        <dbReference type="PROSITE" id="PS50893"/>
    </source>
</evidence>
<evidence type="ECO:0000313" key="7">
    <source>
        <dbReference type="Proteomes" id="UP000186607"/>
    </source>
</evidence>
<dbReference type="SUPFAM" id="SSF52540">
    <property type="entry name" value="P-loop containing nucleoside triphosphate hydrolases"/>
    <property type="match status" value="2"/>
</dbReference>
<reference evidence="6 7" key="1">
    <citation type="submission" date="2017-01" db="EMBL/GenBank/DDBJ databases">
        <title>Genome Analysis of Deinococcus marmoris KOPRI26562.</title>
        <authorList>
            <person name="Kim J.H."/>
            <person name="Oh H.-M."/>
        </authorList>
    </citation>
    <scope>NUCLEOTIDE SEQUENCE [LARGE SCALE GENOMIC DNA]</scope>
    <source>
        <strain evidence="6 7">KOPRI26562</strain>
    </source>
</reference>
<dbReference type="Gene3D" id="3.40.50.300">
    <property type="entry name" value="P-loop containing nucleotide triphosphate hydrolases"/>
    <property type="match status" value="2"/>
</dbReference>
<evidence type="ECO:0000256" key="1">
    <source>
        <dbReference type="ARBA" id="ARBA00022448"/>
    </source>
</evidence>
<evidence type="ECO:0000256" key="4">
    <source>
        <dbReference type="ARBA" id="ARBA00022840"/>
    </source>
</evidence>
<comment type="caution">
    <text evidence="6">The sequence shown here is derived from an EMBL/GenBank/DDBJ whole genome shotgun (WGS) entry which is preliminary data.</text>
</comment>
<dbReference type="InterPro" id="IPR050107">
    <property type="entry name" value="ABC_carbohydrate_import_ATPase"/>
</dbReference>
<name>A0A1U7NSX2_9DEIO</name>
<dbReference type="OrthoDB" id="9771863at2"/>
<dbReference type="PANTHER" id="PTHR43790:SF9">
    <property type="entry name" value="GALACTOFURANOSE TRANSPORTER ATP-BINDING PROTEIN YTFR"/>
    <property type="match status" value="1"/>
</dbReference>
<dbReference type="Proteomes" id="UP000186607">
    <property type="component" value="Unassembled WGS sequence"/>
</dbReference>
<feature type="domain" description="ABC transporter" evidence="5">
    <location>
        <begin position="243"/>
        <end position="498"/>
    </location>
</feature>
<keyword evidence="1" id="KW-0813">Transport</keyword>
<keyword evidence="7" id="KW-1185">Reference proteome</keyword>
<evidence type="ECO:0000256" key="3">
    <source>
        <dbReference type="ARBA" id="ARBA00022741"/>
    </source>
</evidence>
<dbReference type="PANTHER" id="PTHR43790">
    <property type="entry name" value="CARBOHYDRATE TRANSPORT ATP-BINDING PROTEIN MG119-RELATED"/>
    <property type="match status" value="1"/>
</dbReference>
<dbReference type="InterPro" id="IPR003593">
    <property type="entry name" value="AAA+_ATPase"/>
</dbReference>
<evidence type="ECO:0000313" key="6">
    <source>
        <dbReference type="EMBL" id="OLV16010.1"/>
    </source>
</evidence>
<dbReference type="SMART" id="SM00382">
    <property type="entry name" value="AAA"/>
    <property type="match status" value="2"/>
</dbReference>
<dbReference type="GO" id="GO:0016887">
    <property type="term" value="F:ATP hydrolysis activity"/>
    <property type="evidence" value="ECO:0007669"/>
    <property type="project" value="InterPro"/>
</dbReference>
<dbReference type="EMBL" id="MSTI01000156">
    <property type="protein sequence ID" value="OLV16010.1"/>
    <property type="molecule type" value="Genomic_DNA"/>
</dbReference>
<dbReference type="PROSITE" id="PS00211">
    <property type="entry name" value="ABC_TRANSPORTER_1"/>
    <property type="match status" value="1"/>
</dbReference>
<dbReference type="InterPro" id="IPR027417">
    <property type="entry name" value="P-loop_NTPase"/>
</dbReference>
<accession>A0A1U7NSX2</accession>
<dbReference type="GO" id="GO:0005524">
    <property type="term" value="F:ATP binding"/>
    <property type="evidence" value="ECO:0007669"/>
    <property type="project" value="UniProtKB-KW"/>
</dbReference>
<sequence>MTAPSLPTPPLLELRGLTKIFGATRAVDDVTLSLNGGEVLALLGQNGAGKSTIIKMLAGVYTPSGGEILFRGQPLGSYGAAPPIAFIHQDLGLVDWMTVTENLSFGMKFPRRGLLVDWGAARRNAEAALERVGGGIRPDARIKSLSRTERALVAIARALAVQAEVLVLDEPTSSLPADDVEKLFGVLRRLRGDGVGMIYVSHRLDEVFRISDRVAVLRDGQLVGEGLTRDTTPESLVTQIVGRKLEQLYPRAATPAAGPPQLAVRALIPEGDQPVTFSIQPGEVLGITGLKGAGQVEVGRALFGLVPHSGEVRLGDQPTDTHSPGAAMQGGIGFVSANRREESLALPLSVRENFFMNPAVQGVSLTQRLSAATERPRALDWVTRYGVRPSDPEAPVETLSGGNQQKVVMGRWLEFGGKLLILEEPTLGVDVGSKADIYALLAGALERGLCVLLVSTDFEEIAGVAHRALVFDRGQVVRELSGADLTLEQLNLWAAGGAALGPPPPQQGGRGHAVS</sequence>
<gene>
    <name evidence="6" type="ORF">BOO71_0013036</name>
</gene>
<feature type="domain" description="ABC transporter" evidence="5">
    <location>
        <begin position="12"/>
        <end position="244"/>
    </location>
</feature>